<dbReference type="Gene3D" id="3.30.70.100">
    <property type="match status" value="1"/>
</dbReference>
<evidence type="ECO:0000259" key="1">
    <source>
        <dbReference type="PROSITE" id="PS51725"/>
    </source>
</evidence>
<keyword evidence="3" id="KW-1185">Reference proteome</keyword>
<organism evidence="2 3">
    <name type="scientific">Orbus sasakiae</name>
    <dbReference type="NCBI Taxonomy" id="1078475"/>
    <lineage>
        <taxon>Bacteria</taxon>
        <taxon>Pseudomonadati</taxon>
        <taxon>Pseudomonadota</taxon>
        <taxon>Gammaproteobacteria</taxon>
        <taxon>Orbales</taxon>
        <taxon>Orbaceae</taxon>
        <taxon>Orbus</taxon>
    </lineage>
</organism>
<dbReference type="GO" id="GO:0004497">
    <property type="term" value="F:monooxygenase activity"/>
    <property type="evidence" value="ECO:0007669"/>
    <property type="project" value="UniProtKB-KW"/>
</dbReference>
<dbReference type="PROSITE" id="PS51725">
    <property type="entry name" value="ABM"/>
    <property type="match status" value="1"/>
</dbReference>
<dbReference type="InterPro" id="IPR011008">
    <property type="entry name" value="Dimeric_a/b-barrel"/>
</dbReference>
<dbReference type="RefSeq" id="WP_345489087.1">
    <property type="nucleotide sequence ID" value="NZ_BAABHY010000001.1"/>
</dbReference>
<accession>A0ABP9N617</accession>
<dbReference type="PANTHER" id="PTHR33336">
    <property type="entry name" value="QUINOL MONOOXYGENASE YGIN-RELATED"/>
    <property type="match status" value="1"/>
</dbReference>
<protein>
    <submittedName>
        <fullName evidence="2">Quinol monooxygenase</fullName>
    </submittedName>
</protein>
<reference evidence="3" key="1">
    <citation type="journal article" date="2019" name="Int. J. Syst. Evol. Microbiol.">
        <title>The Global Catalogue of Microorganisms (GCM) 10K type strain sequencing project: providing services to taxonomists for standard genome sequencing and annotation.</title>
        <authorList>
            <consortium name="The Broad Institute Genomics Platform"/>
            <consortium name="The Broad Institute Genome Sequencing Center for Infectious Disease"/>
            <person name="Wu L."/>
            <person name="Ma J."/>
        </authorList>
    </citation>
    <scope>NUCLEOTIDE SEQUENCE [LARGE SCALE GENOMIC DNA]</scope>
    <source>
        <strain evidence="3">JCM 18050</strain>
    </source>
</reference>
<dbReference type="EMBL" id="BAABHY010000001">
    <property type="protein sequence ID" value="GAA5107244.1"/>
    <property type="molecule type" value="Genomic_DNA"/>
</dbReference>
<dbReference type="PANTHER" id="PTHR33336:SF3">
    <property type="entry name" value="ABM DOMAIN-CONTAINING PROTEIN"/>
    <property type="match status" value="1"/>
</dbReference>
<dbReference type="InterPro" id="IPR007138">
    <property type="entry name" value="ABM_dom"/>
</dbReference>
<proteinExistence type="predicted"/>
<sequence length="96" mass="11278">MSKLNIVAIFTIKPEYHTEFQTEFKKIVEGSRQEEGCIQYDLNQDVKDPNTYVFIETWQSRQAIDIHNTQAHYKQFAKFAEGKVAKKTVHVMKQVI</sequence>
<keyword evidence="2" id="KW-0503">Monooxygenase</keyword>
<comment type="caution">
    <text evidence="2">The sequence shown here is derived from an EMBL/GenBank/DDBJ whole genome shotgun (WGS) entry which is preliminary data.</text>
</comment>
<gene>
    <name evidence="2" type="ORF">GCM10023211_08160</name>
</gene>
<keyword evidence="2" id="KW-0560">Oxidoreductase</keyword>
<name>A0ABP9N617_9GAMM</name>
<evidence type="ECO:0000313" key="3">
    <source>
        <dbReference type="Proteomes" id="UP001500171"/>
    </source>
</evidence>
<evidence type="ECO:0000313" key="2">
    <source>
        <dbReference type="EMBL" id="GAA5107244.1"/>
    </source>
</evidence>
<feature type="domain" description="ABM" evidence="1">
    <location>
        <begin position="4"/>
        <end position="92"/>
    </location>
</feature>
<dbReference type="InterPro" id="IPR050744">
    <property type="entry name" value="AI-2_Isomerase_LsrG"/>
</dbReference>
<dbReference type="Proteomes" id="UP001500171">
    <property type="component" value="Unassembled WGS sequence"/>
</dbReference>
<dbReference type="Pfam" id="PF03992">
    <property type="entry name" value="ABM"/>
    <property type="match status" value="1"/>
</dbReference>
<dbReference type="SUPFAM" id="SSF54909">
    <property type="entry name" value="Dimeric alpha+beta barrel"/>
    <property type="match status" value="1"/>
</dbReference>